<dbReference type="InterPro" id="IPR000409">
    <property type="entry name" value="BEACH_dom"/>
</dbReference>
<feature type="repeat" description="WD" evidence="1">
    <location>
        <begin position="836"/>
        <end position="868"/>
    </location>
</feature>
<proteinExistence type="predicted"/>
<accession>A0ABM4DNF9</accession>
<evidence type="ECO:0000313" key="5">
    <source>
        <dbReference type="RefSeq" id="XP_065676099.1"/>
    </source>
</evidence>
<feature type="repeat" description="WD" evidence="1">
    <location>
        <begin position="792"/>
        <end position="826"/>
    </location>
</feature>
<evidence type="ECO:0000313" key="4">
    <source>
        <dbReference type="Proteomes" id="UP001652625"/>
    </source>
</evidence>
<evidence type="ECO:0000256" key="1">
    <source>
        <dbReference type="PROSITE-ProRule" id="PRU00221"/>
    </source>
</evidence>
<dbReference type="Pfam" id="PF00400">
    <property type="entry name" value="WD40"/>
    <property type="match status" value="5"/>
</dbReference>
<dbReference type="CDD" id="cd06071">
    <property type="entry name" value="Beach"/>
    <property type="match status" value="1"/>
</dbReference>
<dbReference type="InterPro" id="IPR050865">
    <property type="entry name" value="BEACH_Domain"/>
</dbReference>
<dbReference type="PROSITE" id="PS50082">
    <property type="entry name" value="WD_REPEATS_2"/>
    <property type="match status" value="4"/>
</dbReference>
<feature type="repeat" description="WD" evidence="1">
    <location>
        <begin position="917"/>
        <end position="953"/>
    </location>
</feature>
<dbReference type="SUPFAM" id="SSF50978">
    <property type="entry name" value="WD40 repeat-like"/>
    <property type="match status" value="1"/>
</dbReference>
<dbReference type="GeneID" id="101237034"/>
<dbReference type="Gene3D" id="1.10.1540.10">
    <property type="entry name" value="BEACH domain"/>
    <property type="match status" value="1"/>
</dbReference>
<dbReference type="PANTHER" id="PTHR13743">
    <property type="entry name" value="BEIGE/BEACH-RELATED"/>
    <property type="match status" value="1"/>
</dbReference>
<sequence>MAIVKETTDGIKYFWKDNLIKGKVQERFLRSVKTYSWLLSMSSASSSLTFQYVIIFNLLLLEPAEIYFEDFSAYYYSSKFTEDEANQKKQKGRIKICSKSVLFDPLDSSFPLLKFLYKDCIKIQKSTGQQFWRIEQKDFLQIESNVCIQLKESNILAPYKYIREPASYFFSLNFVNMNSVLPKIEQLIRAHTLNIHTADEMIKTIVEARQAMMKFDKSWVEDLYENIIYETTASKITPLVCNPGKLLLTSKQLYYQPFNNVEPNPVMKIKLSSIHNIIKRRYLQQQVGLEIVLKKEYNDVYFVFQNQESRDCMFLQLSVQEELKTMDDVKENMTMKWQNGVISNFDYLIYLNSIADRSFNDLTQYPVFPWIIKDYKSSILDLNNPDTFRDLTKPIGALDEARLSQLKQRMEGMPEPKFLYGSHYSSPGFVLYYLVRAAPEYMLCLQNGKFDNPDRLFNSILATWNNCCTGHSDFKELIPEFYNSDGTFLENVKNLDLGKKQDGTKVNNVQLPPWAKDSKDFIRQCREALECDYVSQMLHHWIDLIFGYKQTGVEAWNADNVFYYLTYEGAVEFENITNSTERYCLESQILEFGQTPKQLFTKPHPRRQPISIPLHLVNVDKVALFDSPDHFTFNDHVDGRDQDVFPNLPLLNWYKKLKLKIVTKLHKDCVLGVDLSDDAQIIYSVSQDCQLKVFSINDNIQTRSINLSSMALSCCQLIDDQKYLLIGSWDAQIYIYSTEYSRVVDAKHAHHDAISSLCYKYNKLVTSSWDATVKVWSYEFVNKKSTFTLLSEIDHDTEVSTCDYFEDSNGSKVVTGTKDGHVLIWNNDLQILTSQLNLHASNVTKVIFSPNGAQVLSSSLDGYLKIIDSCTELQVYAKDVAQPITNAFWDGFVVIATCQTGNILIFDIINDICISSLTSNAGAINSLAVNVKMNKLITGHNDGSISVWIVDDE</sequence>
<keyword evidence="1" id="KW-0853">WD repeat</keyword>
<dbReference type="SMART" id="SM00320">
    <property type="entry name" value="WD40"/>
    <property type="match status" value="6"/>
</dbReference>
<dbReference type="PROSITE" id="PS50294">
    <property type="entry name" value="WD_REPEATS_REGION"/>
    <property type="match status" value="1"/>
</dbReference>
<dbReference type="SUPFAM" id="SSF50729">
    <property type="entry name" value="PH domain-like"/>
    <property type="match status" value="1"/>
</dbReference>
<gene>
    <name evidence="5" type="primary">LOC101237034</name>
</gene>
<name>A0ABM4DNF9_HYDVU</name>
<protein>
    <submittedName>
        <fullName evidence="5">Protein FAN isoform X2</fullName>
    </submittedName>
</protein>
<dbReference type="Pfam" id="PF02138">
    <property type="entry name" value="Beach"/>
    <property type="match status" value="1"/>
</dbReference>
<evidence type="ECO:0000259" key="2">
    <source>
        <dbReference type="PROSITE" id="PS50197"/>
    </source>
</evidence>
<organism evidence="4 5">
    <name type="scientific">Hydra vulgaris</name>
    <name type="common">Hydra</name>
    <name type="synonym">Hydra attenuata</name>
    <dbReference type="NCBI Taxonomy" id="6087"/>
    <lineage>
        <taxon>Eukaryota</taxon>
        <taxon>Metazoa</taxon>
        <taxon>Cnidaria</taxon>
        <taxon>Hydrozoa</taxon>
        <taxon>Hydroidolina</taxon>
        <taxon>Anthoathecata</taxon>
        <taxon>Aplanulata</taxon>
        <taxon>Hydridae</taxon>
        <taxon>Hydra</taxon>
    </lineage>
</organism>
<reference evidence="5" key="1">
    <citation type="submission" date="2025-08" db="UniProtKB">
        <authorList>
            <consortium name="RefSeq"/>
        </authorList>
    </citation>
    <scope>IDENTIFICATION</scope>
</reference>
<dbReference type="InterPro" id="IPR001680">
    <property type="entry name" value="WD40_rpt"/>
</dbReference>
<dbReference type="PANTHER" id="PTHR13743:SF123">
    <property type="entry name" value="PROTEIN FAN"/>
    <property type="match status" value="1"/>
</dbReference>
<dbReference type="InterPro" id="IPR011993">
    <property type="entry name" value="PH-like_dom_sf"/>
</dbReference>
<dbReference type="InterPro" id="IPR036372">
    <property type="entry name" value="BEACH_dom_sf"/>
</dbReference>
<keyword evidence="4" id="KW-1185">Reference proteome</keyword>
<dbReference type="PROSITE" id="PS50197">
    <property type="entry name" value="BEACH"/>
    <property type="match status" value="1"/>
</dbReference>
<dbReference type="InterPro" id="IPR015943">
    <property type="entry name" value="WD40/YVTN_repeat-like_dom_sf"/>
</dbReference>
<dbReference type="RefSeq" id="XP_065676099.1">
    <property type="nucleotide sequence ID" value="XM_065820027.1"/>
</dbReference>
<dbReference type="SUPFAM" id="SSF81837">
    <property type="entry name" value="BEACH domain"/>
    <property type="match status" value="1"/>
</dbReference>
<dbReference type="InterPro" id="IPR057496">
    <property type="entry name" value="FAN-like_PH"/>
</dbReference>
<evidence type="ECO:0000259" key="3">
    <source>
        <dbReference type="PROSITE" id="PS51783"/>
    </source>
</evidence>
<dbReference type="InterPro" id="IPR036322">
    <property type="entry name" value="WD40_repeat_dom_sf"/>
</dbReference>
<feature type="repeat" description="WD" evidence="1">
    <location>
        <begin position="747"/>
        <end position="779"/>
    </location>
</feature>
<dbReference type="Pfam" id="PF25400">
    <property type="entry name" value="PH_FAN"/>
    <property type="match status" value="1"/>
</dbReference>
<dbReference type="Proteomes" id="UP001652625">
    <property type="component" value="Chromosome 15"/>
</dbReference>
<dbReference type="InterPro" id="IPR023362">
    <property type="entry name" value="PH-BEACH_dom"/>
</dbReference>
<dbReference type="CDD" id="cd00200">
    <property type="entry name" value="WD40"/>
    <property type="match status" value="1"/>
</dbReference>
<dbReference type="PROSITE" id="PS51783">
    <property type="entry name" value="PH_BEACH"/>
    <property type="match status" value="1"/>
</dbReference>
<feature type="domain" description="BEACH" evidence="2">
    <location>
        <begin position="322"/>
        <end position="607"/>
    </location>
</feature>
<dbReference type="SMART" id="SM01026">
    <property type="entry name" value="Beach"/>
    <property type="match status" value="1"/>
</dbReference>
<dbReference type="Gene3D" id="2.130.10.10">
    <property type="entry name" value="YVTN repeat-like/Quinoprotein amine dehydrogenase"/>
    <property type="match status" value="1"/>
</dbReference>
<dbReference type="Gene3D" id="2.30.29.30">
    <property type="entry name" value="Pleckstrin-homology domain (PH domain)/Phosphotyrosine-binding domain (PTB)"/>
    <property type="match status" value="1"/>
</dbReference>
<feature type="domain" description="BEACH-type PH" evidence="3">
    <location>
        <begin position="222"/>
        <end position="318"/>
    </location>
</feature>